<organism evidence="1">
    <name type="scientific">Trichodesmium erythraeum (strain IMS101)</name>
    <dbReference type="NCBI Taxonomy" id="203124"/>
    <lineage>
        <taxon>Bacteria</taxon>
        <taxon>Bacillati</taxon>
        <taxon>Cyanobacteriota</taxon>
        <taxon>Cyanophyceae</taxon>
        <taxon>Oscillatoriophycideae</taxon>
        <taxon>Oscillatoriales</taxon>
        <taxon>Microcoleaceae</taxon>
        <taxon>Trichodesmium</taxon>
    </lineage>
</organism>
<reference evidence="1" key="1">
    <citation type="submission" date="2006-06" db="EMBL/GenBank/DDBJ databases">
        <title>Complete sequence of Trichodesmium erythraeum IMS101.</title>
        <authorList>
            <consortium name="US DOE Joint Genome Institute"/>
            <person name="Copeland A."/>
            <person name="Lucas S."/>
            <person name="Lapidus A."/>
            <person name="Barry K."/>
            <person name="Detter J.C."/>
            <person name="Glavina del Rio T."/>
            <person name="Hammon N."/>
            <person name="Israni S."/>
            <person name="Dalin E."/>
            <person name="Tice H."/>
            <person name="Pitluck S."/>
            <person name="Kiss H."/>
            <person name="Munk A.C."/>
            <person name="Brettin T."/>
            <person name="Bruce D."/>
            <person name="Han C."/>
            <person name="Tapia R."/>
            <person name="Gilna P."/>
            <person name="Schmutz J."/>
            <person name="Larimer F."/>
            <person name="Land M."/>
            <person name="Hauser L."/>
            <person name="Kyrpides N."/>
            <person name="Kim E."/>
            <person name="Richardson P."/>
        </authorList>
    </citation>
    <scope>NUCLEOTIDE SEQUENCE [LARGE SCALE GENOMIC DNA]</scope>
    <source>
        <strain evidence="1">IMS101</strain>
    </source>
</reference>
<evidence type="ECO:0000313" key="1">
    <source>
        <dbReference type="EMBL" id="ABG53568.1"/>
    </source>
</evidence>
<dbReference type="KEGG" id="ter:Tery_4592"/>
<accession>Q10W06</accession>
<proteinExistence type="predicted"/>
<protein>
    <submittedName>
        <fullName evidence="1">Uncharacterized protein</fullName>
    </submittedName>
</protein>
<dbReference type="AlphaFoldDB" id="Q10W06"/>
<name>Q10W06_TRIEI</name>
<gene>
    <name evidence="1" type="ordered locus">Tery_4592</name>
</gene>
<dbReference type="OrthoDB" id="468528at2"/>
<dbReference type="HOGENOM" id="CLU_1601002_0_0_3"/>
<dbReference type="eggNOG" id="ENOG50334F5">
    <property type="taxonomic scope" value="Bacteria"/>
</dbReference>
<dbReference type="RefSeq" id="WP_011613885.1">
    <property type="nucleotide sequence ID" value="NC_008312.1"/>
</dbReference>
<sequence>MGKNQKKEVFFTEEAADKKLWAAIEKEFNVHKYQTFSNLCKQALWQFLYGSSSTELAQPVSSLQSLEQKISELEKKLTASEQNEYNQINQLNDFKKYLSQMNEQLTQMQSSFDSKHLETLEVFKKELPKIEAAINKVEVSIVKPNQESELTTTTTNQVEEDIPVEQPITESDPLLKRLSSLIEDF</sequence>
<dbReference type="EMBL" id="CP000393">
    <property type="protein sequence ID" value="ABG53568.1"/>
    <property type="molecule type" value="Genomic_DNA"/>
</dbReference>